<reference evidence="1 2" key="1">
    <citation type="submission" date="2021-05" db="EMBL/GenBank/DDBJ databases">
        <title>Comparative genomic studies on the polysaccharide-degrading batcterial strains of the Flammeovirga genus.</title>
        <authorList>
            <person name="Zewei F."/>
            <person name="Zheng Z."/>
            <person name="Yu L."/>
            <person name="Ruyue G."/>
            <person name="Yanhong M."/>
            <person name="Yuanyuan C."/>
            <person name="Jingyan G."/>
            <person name="Wenjun H."/>
        </authorList>
    </citation>
    <scope>NUCLEOTIDE SEQUENCE [LARGE SCALE GENOMIC DNA]</scope>
    <source>
        <strain evidence="1 2">NBRC:100898</strain>
    </source>
</reference>
<dbReference type="AlphaFoldDB" id="A0AAX1NA17"/>
<dbReference type="PROSITE" id="PS51257">
    <property type="entry name" value="PROKAR_LIPOPROTEIN"/>
    <property type="match status" value="1"/>
</dbReference>
<evidence type="ECO:0000313" key="1">
    <source>
        <dbReference type="EMBL" id="QWG04394.1"/>
    </source>
</evidence>
<keyword evidence="2" id="KW-1185">Reference proteome</keyword>
<protein>
    <recommendedName>
        <fullName evidence="3">Lipoprotein</fullName>
    </recommendedName>
</protein>
<dbReference type="EMBL" id="CP076133">
    <property type="protein sequence ID" value="QWG04394.1"/>
    <property type="molecule type" value="Genomic_DNA"/>
</dbReference>
<proteinExistence type="predicted"/>
<evidence type="ECO:0008006" key="3">
    <source>
        <dbReference type="Google" id="ProtNLM"/>
    </source>
</evidence>
<gene>
    <name evidence="1" type="ORF">KMW28_26220</name>
</gene>
<evidence type="ECO:0000313" key="2">
    <source>
        <dbReference type="Proteomes" id="UP000678679"/>
    </source>
</evidence>
<dbReference type="KEGG" id="fya:KMW28_26220"/>
<organism evidence="1 2">
    <name type="scientific">Flammeovirga yaeyamensis</name>
    <dbReference type="NCBI Taxonomy" id="367791"/>
    <lineage>
        <taxon>Bacteria</taxon>
        <taxon>Pseudomonadati</taxon>
        <taxon>Bacteroidota</taxon>
        <taxon>Cytophagia</taxon>
        <taxon>Cytophagales</taxon>
        <taxon>Flammeovirgaceae</taxon>
        <taxon>Flammeovirga</taxon>
    </lineage>
</organism>
<dbReference type="Proteomes" id="UP000678679">
    <property type="component" value="Chromosome 2"/>
</dbReference>
<name>A0AAX1NA17_9BACT</name>
<sequence length="301" mass="35666">MNKTFKSILLLGILLVSSCQKDLLDELSWIEGNIVDTMTYYDEKVSENGDKKGTLLIYYLLEDNTFQSEKLTYVKVYNQGIPTTDIVTKIRSKGTYEFEGDQTYFYFELDLVYRMERNRVNGEMELDYFSEHKVDCVTKSNYNQQSNINESEVRNSIMEKDHRYKSFNENTNLTNHSYSDEHIIKKTNIWYTFQPNGSFNVTNVDLIVEKNFSNEISMIRKSSNEEKGNYFIYDDEYLVFYNIEGISKSEHFSKEYSFCEPIYQNEHEYISSYHQVYDINEYFTSEKENDLSFESLGISCD</sequence>
<accession>A0AAX1NA17</accession>
<dbReference type="RefSeq" id="WP_169663856.1">
    <property type="nucleotide sequence ID" value="NZ_CP076133.1"/>
</dbReference>